<sequence length="182" mass="20877">MYNIVQRASAIFAFAMTVMFGLLLSIAISSLYITSNPIGKVDINELNIWLYNYANKETEFAFIEMNIDADLTSLFNWNTKQLFVAVVAEYETKLHELNQVVLWDSIIRSKEDAHIKGNKVRNEKYEFVDITPSFGLSIFNEVNAKYSIYWDVMPYVGFLMGGKTGTNQTIPFPVPLNEKVYN</sequence>
<keyword evidence="7 9" id="KW-0472">Membrane</keyword>
<comment type="similarity">
    <text evidence="2 9">Belongs to the SPCS3 family.</text>
</comment>
<comment type="subcellular location">
    <subcellularLocation>
        <location evidence="1">Endoplasmic reticulum membrane</location>
        <topology evidence="1">Single-pass type II membrane protein</topology>
    </subcellularLocation>
</comment>
<comment type="function">
    <text evidence="8">Essential component of the signal peptidase complex (SPC) which catalyzes the cleavage of N-terminal signal sequences from nascent proteins as they are translocated into the lumen of the endoplasmic reticulum. Essential for the SPC catalytic activity, possibly by stabilizing and positioning the active center of the complex close to the lumenal surface. Essential for viability.</text>
</comment>
<evidence type="ECO:0000256" key="1">
    <source>
        <dbReference type="ARBA" id="ARBA00004648"/>
    </source>
</evidence>
<accession>A0A9N8W4I9</accession>
<name>A0A9N8W4I9_FUNMO</name>
<evidence type="ECO:0000256" key="8">
    <source>
        <dbReference type="ARBA" id="ARBA00045670"/>
    </source>
</evidence>
<evidence type="ECO:0000256" key="6">
    <source>
        <dbReference type="ARBA" id="ARBA00022989"/>
    </source>
</evidence>
<dbReference type="GO" id="GO:0005787">
    <property type="term" value="C:signal peptidase complex"/>
    <property type="evidence" value="ECO:0007669"/>
    <property type="project" value="UniProtKB-UniRule"/>
</dbReference>
<dbReference type="Proteomes" id="UP000789375">
    <property type="component" value="Unassembled WGS sequence"/>
</dbReference>
<keyword evidence="4 9" id="KW-0256">Endoplasmic reticulum</keyword>
<keyword evidence="12" id="KW-1185">Reference proteome</keyword>
<keyword evidence="3 10" id="KW-0812">Transmembrane</keyword>
<reference evidence="11" key="1">
    <citation type="submission" date="2021-06" db="EMBL/GenBank/DDBJ databases">
        <authorList>
            <person name="Kallberg Y."/>
            <person name="Tangrot J."/>
            <person name="Rosling A."/>
        </authorList>
    </citation>
    <scope>NUCLEOTIDE SEQUENCE</scope>
    <source>
        <strain evidence="11">87-6 pot B 2015</strain>
    </source>
</reference>
<proteinExistence type="inferred from homology"/>
<evidence type="ECO:0000256" key="5">
    <source>
        <dbReference type="ARBA" id="ARBA00022968"/>
    </source>
</evidence>
<dbReference type="AlphaFoldDB" id="A0A9N8W4I9"/>
<protein>
    <recommendedName>
        <fullName evidence="9">Signal peptidase subunit 3</fullName>
    </recommendedName>
</protein>
<evidence type="ECO:0000256" key="9">
    <source>
        <dbReference type="PIRNR" id="PIRNR016089"/>
    </source>
</evidence>
<evidence type="ECO:0000256" key="2">
    <source>
        <dbReference type="ARBA" id="ARBA00009289"/>
    </source>
</evidence>
<keyword evidence="5" id="KW-0735">Signal-anchor</keyword>
<keyword evidence="6 10" id="KW-1133">Transmembrane helix</keyword>
<dbReference type="PIRSF" id="PIRSF016089">
    <property type="entry name" value="SPC22"/>
    <property type="match status" value="1"/>
</dbReference>
<feature type="transmembrane region" description="Helical" evidence="10">
    <location>
        <begin position="12"/>
        <end position="33"/>
    </location>
</feature>
<evidence type="ECO:0000313" key="11">
    <source>
        <dbReference type="EMBL" id="CAG8471793.1"/>
    </source>
</evidence>
<dbReference type="PANTHER" id="PTHR12804">
    <property type="entry name" value="MICROSOMAL SIGNAL PEPTIDASE 23 KD SUBUNIT SPC22/23"/>
    <property type="match status" value="1"/>
</dbReference>
<comment type="caution">
    <text evidence="11">The sequence shown here is derived from an EMBL/GenBank/DDBJ whole genome shotgun (WGS) entry which is preliminary data.</text>
</comment>
<dbReference type="Pfam" id="PF04573">
    <property type="entry name" value="SPC22"/>
    <property type="match status" value="1"/>
</dbReference>
<evidence type="ECO:0000256" key="10">
    <source>
        <dbReference type="SAM" id="Phobius"/>
    </source>
</evidence>
<dbReference type="GO" id="GO:0006465">
    <property type="term" value="P:signal peptide processing"/>
    <property type="evidence" value="ECO:0007669"/>
    <property type="project" value="UniProtKB-UniRule"/>
</dbReference>
<gene>
    <name evidence="11" type="ORF">FMOSSE_LOCUS2552</name>
</gene>
<evidence type="ECO:0000256" key="7">
    <source>
        <dbReference type="ARBA" id="ARBA00023136"/>
    </source>
</evidence>
<dbReference type="EMBL" id="CAJVPP010000342">
    <property type="protein sequence ID" value="CAG8471793.1"/>
    <property type="molecule type" value="Genomic_DNA"/>
</dbReference>
<evidence type="ECO:0000313" key="12">
    <source>
        <dbReference type="Proteomes" id="UP000789375"/>
    </source>
</evidence>
<dbReference type="GO" id="GO:0045047">
    <property type="term" value="P:protein targeting to ER"/>
    <property type="evidence" value="ECO:0007669"/>
    <property type="project" value="TreeGrafter"/>
</dbReference>
<dbReference type="InterPro" id="IPR007653">
    <property type="entry name" value="SPC3"/>
</dbReference>
<evidence type="ECO:0000256" key="4">
    <source>
        <dbReference type="ARBA" id="ARBA00022824"/>
    </source>
</evidence>
<organism evidence="11 12">
    <name type="scientific">Funneliformis mosseae</name>
    <name type="common">Endomycorrhizal fungus</name>
    <name type="synonym">Glomus mosseae</name>
    <dbReference type="NCBI Taxonomy" id="27381"/>
    <lineage>
        <taxon>Eukaryota</taxon>
        <taxon>Fungi</taxon>
        <taxon>Fungi incertae sedis</taxon>
        <taxon>Mucoromycota</taxon>
        <taxon>Glomeromycotina</taxon>
        <taxon>Glomeromycetes</taxon>
        <taxon>Glomerales</taxon>
        <taxon>Glomeraceae</taxon>
        <taxon>Funneliformis</taxon>
    </lineage>
</organism>
<dbReference type="PANTHER" id="PTHR12804:SF0">
    <property type="entry name" value="SIGNAL PEPTIDASE COMPLEX SUBUNIT 3"/>
    <property type="match status" value="1"/>
</dbReference>
<evidence type="ECO:0000256" key="3">
    <source>
        <dbReference type="ARBA" id="ARBA00022692"/>
    </source>
</evidence>